<evidence type="ECO:0000313" key="4">
    <source>
        <dbReference type="Proteomes" id="UP000798488"/>
    </source>
</evidence>
<dbReference type="OrthoDB" id="9805698at2"/>
<evidence type="ECO:0000313" key="3">
    <source>
        <dbReference type="EMBL" id="KAF1084448.1"/>
    </source>
</evidence>
<dbReference type="EMBL" id="LSRS01000005">
    <property type="protein sequence ID" value="KAF1084448.1"/>
    <property type="molecule type" value="Genomic_DNA"/>
</dbReference>
<dbReference type="Gene3D" id="1.10.3090.10">
    <property type="entry name" value="cca-adding enzyme, domain 2"/>
    <property type="match status" value="1"/>
</dbReference>
<dbReference type="InterPro" id="IPR050124">
    <property type="entry name" value="tRNA_CCA-adding_enzyme"/>
</dbReference>
<dbReference type="InterPro" id="IPR003607">
    <property type="entry name" value="HD/PDEase_dom"/>
</dbReference>
<dbReference type="PANTHER" id="PTHR47545:SF2">
    <property type="entry name" value="CC-ADDING TRNA NUCLEOTIDYLTRANSFERASE"/>
    <property type="match status" value="1"/>
</dbReference>
<keyword evidence="3" id="KW-0808">Transferase</keyword>
<keyword evidence="4" id="KW-1185">Reference proteome</keyword>
<organism evidence="3 4">
    <name type="scientific">Sporotomaculum syntrophicum</name>
    <dbReference type="NCBI Taxonomy" id="182264"/>
    <lineage>
        <taxon>Bacteria</taxon>
        <taxon>Bacillati</taxon>
        <taxon>Bacillota</taxon>
        <taxon>Clostridia</taxon>
        <taxon>Eubacteriales</taxon>
        <taxon>Desulfallaceae</taxon>
        <taxon>Sporotomaculum</taxon>
    </lineage>
</organism>
<dbReference type="GO" id="GO:0016740">
    <property type="term" value="F:transferase activity"/>
    <property type="evidence" value="ECO:0007669"/>
    <property type="project" value="UniProtKB-KW"/>
</dbReference>
<accession>A0A9D3AY64</accession>
<dbReference type="AlphaFoldDB" id="A0A9D3AY64"/>
<keyword evidence="1" id="KW-0547">Nucleotide-binding</keyword>
<reference evidence="3" key="1">
    <citation type="submission" date="2016-02" db="EMBL/GenBank/DDBJ databases">
        <title>Draft Genome Sequence of Sporotomaculum syntrophicum Strain FB, a Syntrophic Benzoate Degrader.</title>
        <authorList>
            <person name="Nobu M.K."/>
            <person name="Narihiro T."/>
            <person name="Qiu Y.-L."/>
            <person name="Ohashi A."/>
            <person name="Liu W.-T."/>
            <person name="Yuji S."/>
        </authorList>
    </citation>
    <scope>NUCLEOTIDE SEQUENCE</scope>
    <source>
        <strain evidence="3">FB</strain>
    </source>
</reference>
<dbReference type="RefSeq" id="WP_161822532.1">
    <property type="nucleotide sequence ID" value="NZ_LSRS01000005.1"/>
</dbReference>
<dbReference type="GO" id="GO:0000166">
    <property type="term" value="F:nucleotide binding"/>
    <property type="evidence" value="ECO:0007669"/>
    <property type="project" value="UniProtKB-KW"/>
</dbReference>
<name>A0A9D3AY64_9FIRM</name>
<proteinExistence type="predicted"/>
<dbReference type="NCBIfam" id="TIGR00277">
    <property type="entry name" value="HDIG"/>
    <property type="match status" value="1"/>
</dbReference>
<dbReference type="Pfam" id="PF01966">
    <property type="entry name" value="HD"/>
    <property type="match status" value="1"/>
</dbReference>
<dbReference type="SMART" id="SM00471">
    <property type="entry name" value="HDc"/>
    <property type="match status" value="1"/>
</dbReference>
<comment type="caution">
    <text evidence="3">The sequence shown here is derived from an EMBL/GenBank/DDBJ whole genome shotgun (WGS) entry which is preliminary data.</text>
</comment>
<dbReference type="PANTHER" id="PTHR47545">
    <property type="entry name" value="MULTIFUNCTIONAL CCA PROTEIN"/>
    <property type="match status" value="1"/>
</dbReference>
<evidence type="ECO:0000256" key="1">
    <source>
        <dbReference type="ARBA" id="ARBA00022741"/>
    </source>
</evidence>
<dbReference type="InterPro" id="IPR006675">
    <property type="entry name" value="HDIG_dom"/>
</dbReference>
<dbReference type="SUPFAM" id="SSF109604">
    <property type="entry name" value="HD-domain/PDEase-like"/>
    <property type="match status" value="1"/>
</dbReference>
<sequence length="209" mass="24302">MDKHRLFSEFDTHLLNDDQPSLYFRKLAEAGLLNTAYPFTMLDILQKIKQPPEFHPEGSVWEHTLLVVDMAATRRKNSTNPRVFMWAALLHDLGKANTTKIRRGKITAYDHDKHGAKLAAEFLKEFTTDKEFINQVTCLVRWHMQILYVTKKLPFADIQGMLNEVPLKEIVLFCECDRLGRGNMNDKILEAELANVDSFMQQCRPYMDK</sequence>
<feature type="domain" description="HD/PDEase" evidence="2">
    <location>
        <begin position="56"/>
        <end position="191"/>
    </location>
</feature>
<dbReference type="Proteomes" id="UP000798488">
    <property type="component" value="Unassembled WGS sequence"/>
</dbReference>
<gene>
    <name evidence="3" type="ORF">SPSYN_02225</name>
</gene>
<dbReference type="CDD" id="cd00077">
    <property type="entry name" value="HDc"/>
    <property type="match status" value="1"/>
</dbReference>
<dbReference type="InterPro" id="IPR006674">
    <property type="entry name" value="HD_domain"/>
</dbReference>
<evidence type="ECO:0000259" key="2">
    <source>
        <dbReference type="SMART" id="SM00471"/>
    </source>
</evidence>
<protein>
    <submittedName>
        <fullName evidence="3">Multifunctional tRNA nucleotidyl transferase/2'3'-cyclic phosphodiesterase/2'nucleotidase/phosphatase</fullName>
    </submittedName>
</protein>